<reference evidence="2" key="1">
    <citation type="submission" date="2020-07" db="EMBL/GenBank/DDBJ databases">
        <authorList>
            <person name="Nieuwenhuis M."/>
            <person name="Van De Peppel L.J.J."/>
        </authorList>
    </citation>
    <scope>NUCLEOTIDE SEQUENCE</scope>
    <source>
        <strain evidence="2">AP01</strain>
        <tissue evidence="2">Mycelium</tissue>
    </source>
</reference>
<dbReference type="AlphaFoldDB" id="A0A9P7FZJ5"/>
<feature type="chain" id="PRO_5040177397" evidence="1">
    <location>
        <begin position="28"/>
        <end position="145"/>
    </location>
</feature>
<evidence type="ECO:0000313" key="3">
    <source>
        <dbReference type="Proteomes" id="UP000775547"/>
    </source>
</evidence>
<proteinExistence type="predicted"/>
<keyword evidence="3" id="KW-1185">Reference proteome</keyword>
<accession>A0A9P7FZJ5</accession>
<sequence>MSASPGKSHFWVWFHFGIVSGAIRSRAAPPTFVGDTVHFQWGGRKEGEGETTFDNDNTGRITFLGDGKIRRKMRWMGSLFEFVGKKVAGDNVVRSNVIGSWKEEYRGINSRTYEAARVARWPSGYYVGDERDDITSNSDTETQSD</sequence>
<reference evidence="2" key="2">
    <citation type="submission" date="2021-10" db="EMBL/GenBank/DDBJ databases">
        <title>Phylogenomics reveals ancestral predisposition of the termite-cultivated fungus Termitomyces towards a domesticated lifestyle.</title>
        <authorList>
            <person name="Auxier B."/>
            <person name="Grum-Grzhimaylo A."/>
            <person name="Cardenas M.E."/>
            <person name="Lodge J.D."/>
            <person name="Laessoe T."/>
            <person name="Pedersen O."/>
            <person name="Smith M.E."/>
            <person name="Kuyper T.W."/>
            <person name="Franco-Molano E.A."/>
            <person name="Baroni T.J."/>
            <person name="Aanen D.K."/>
        </authorList>
    </citation>
    <scope>NUCLEOTIDE SEQUENCE</scope>
    <source>
        <strain evidence="2">AP01</strain>
        <tissue evidence="2">Mycelium</tissue>
    </source>
</reference>
<gene>
    <name evidence="2" type="ORF">DXG03_001051</name>
</gene>
<dbReference type="Proteomes" id="UP000775547">
    <property type="component" value="Unassembled WGS sequence"/>
</dbReference>
<organism evidence="2 3">
    <name type="scientific">Asterophora parasitica</name>
    <dbReference type="NCBI Taxonomy" id="117018"/>
    <lineage>
        <taxon>Eukaryota</taxon>
        <taxon>Fungi</taxon>
        <taxon>Dikarya</taxon>
        <taxon>Basidiomycota</taxon>
        <taxon>Agaricomycotina</taxon>
        <taxon>Agaricomycetes</taxon>
        <taxon>Agaricomycetidae</taxon>
        <taxon>Agaricales</taxon>
        <taxon>Tricholomatineae</taxon>
        <taxon>Lyophyllaceae</taxon>
        <taxon>Asterophora</taxon>
    </lineage>
</organism>
<evidence type="ECO:0000256" key="1">
    <source>
        <dbReference type="SAM" id="SignalP"/>
    </source>
</evidence>
<evidence type="ECO:0000313" key="2">
    <source>
        <dbReference type="EMBL" id="KAG5640115.1"/>
    </source>
</evidence>
<dbReference type="EMBL" id="JABCKV010001184">
    <property type="protein sequence ID" value="KAG5640115.1"/>
    <property type="molecule type" value="Genomic_DNA"/>
</dbReference>
<keyword evidence="1" id="KW-0732">Signal</keyword>
<dbReference type="OrthoDB" id="4121058at2759"/>
<name>A0A9P7FZJ5_9AGAR</name>
<comment type="caution">
    <text evidence="2">The sequence shown here is derived from an EMBL/GenBank/DDBJ whole genome shotgun (WGS) entry which is preliminary data.</text>
</comment>
<protein>
    <submittedName>
        <fullName evidence="2">Uncharacterized protein</fullName>
    </submittedName>
</protein>
<feature type="signal peptide" evidence="1">
    <location>
        <begin position="1"/>
        <end position="27"/>
    </location>
</feature>